<protein>
    <submittedName>
        <fullName evidence="9">ABC transporter permease protein</fullName>
    </submittedName>
</protein>
<comment type="caution">
    <text evidence="9">The sequence shown here is derived from an EMBL/GenBank/DDBJ whole genome shotgun (WGS) entry which is preliminary data.</text>
</comment>
<evidence type="ECO:0000313" key="10">
    <source>
        <dbReference type="Proteomes" id="UP000326169"/>
    </source>
</evidence>
<feature type="domain" description="ABC transmembrane type-1" evidence="8">
    <location>
        <begin position="199"/>
        <end position="393"/>
    </location>
</feature>
<dbReference type="GeneID" id="301685109"/>
<keyword evidence="6 7" id="KW-0472">Membrane</keyword>
<dbReference type="PANTHER" id="PTHR30614">
    <property type="entry name" value="MEMBRANE COMPONENT OF AMINO ACID ABC TRANSPORTER"/>
    <property type="match status" value="1"/>
</dbReference>
<evidence type="ECO:0000256" key="3">
    <source>
        <dbReference type="ARBA" id="ARBA00022475"/>
    </source>
</evidence>
<evidence type="ECO:0000256" key="5">
    <source>
        <dbReference type="ARBA" id="ARBA00022989"/>
    </source>
</evidence>
<name>A0A5M3TDZ2_LIMPL</name>
<dbReference type="CDD" id="cd06261">
    <property type="entry name" value="TM_PBP2"/>
    <property type="match status" value="1"/>
</dbReference>
<dbReference type="InterPro" id="IPR035906">
    <property type="entry name" value="MetI-like_sf"/>
</dbReference>
<comment type="similarity">
    <text evidence="7">Belongs to the binding-protein-dependent transport system permease family.</text>
</comment>
<dbReference type="RefSeq" id="WP_014275887.1">
    <property type="nucleotide sequence ID" value="NZ_BIMW01000177.1"/>
</dbReference>
<feature type="transmembrane region" description="Helical" evidence="7">
    <location>
        <begin position="135"/>
        <end position="154"/>
    </location>
</feature>
<dbReference type="NCBIfam" id="TIGR01726">
    <property type="entry name" value="HEQRo_perm_3TM"/>
    <property type="match status" value="1"/>
</dbReference>
<dbReference type="Gene3D" id="1.10.3720.10">
    <property type="entry name" value="MetI-like"/>
    <property type="match status" value="1"/>
</dbReference>
<evidence type="ECO:0000256" key="2">
    <source>
        <dbReference type="ARBA" id="ARBA00022448"/>
    </source>
</evidence>
<evidence type="ECO:0000256" key="1">
    <source>
        <dbReference type="ARBA" id="ARBA00004651"/>
    </source>
</evidence>
<feature type="transmembrane region" description="Helical" evidence="7">
    <location>
        <begin position="110"/>
        <end position="129"/>
    </location>
</feature>
<evidence type="ECO:0000256" key="6">
    <source>
        <dbReference type="ARBA" id="ARBA00023136"/>
    </source>
</evidence>
<dbReference type="Proteomes" id="UP000326169">
    <property type="component" value="Unassembled WGS sequence"/>
</dbReference>
<evidence type="ECO:0000259" key="8">
    <source>
        <dbReference type="PROSITE" id="PS50928"/>
    </source>
</evidence>
<reference evidence="9 10" key="1">
    <citation type="journal article" date="2019" name="J Genomics">
        <title>The Draft Genome of a Hydrogen-producing Cyanobacterium, Arthrospira platensis NIES-46.</title>
        <authorList>
            <person name="Suzuki S."/>
            <person name="Yamaguchi H."/>
            <person name="Kawachi M."/>
        </authorList>
    </citation>
    <scope>NUCLEOTIDE SEQUENCE [LARGE SCALE GENOMIC DNA]</scope>
    <source>
        <strain evidence="9 10">NIES-46</strain>
    </source>
</reference>
<keyword evidence="4 7" id="KW-0812">Transmembrane</keyword>
<feature type="transmembrane region" description="Helical" evidence="7">
    <location>
        <begin position="32"/>
        <end position="56"/>
    </location>
</feature>
<feature type="transmembrane region" description="Helical" evidence="7">
    <location>
        <begin position="83"/>
        <end position="103"/>
    </location>
</feature>
<dbReference type="InterPro" id="IPR043429">
    <property type="entry name" value="ArtM/GltK/GlnP/TcyL/YhdX-like"/>
</dbReference>
<evidence type="ECO:0000256" key="4">
    <source>
        <dbReference type="ARBA" id="ARBA00022692"/>
    </source>
</evidence>
<evidence type="ECO:0000313" key="9">
    <source>
        <dbReference type="EMBL" id="GCE96280.1"/>
    </source>
</evidence>
<proteinExistence type="inferred from homology"/>
<feature type="transmembrane region" description="Helical" evidence="7">
    <location>
        <begin position="166"/>
        <end position="183"/>
    </location>
</feature>
<dbReference type="SUPFAM" id="SSF161098">
    <property type="entry name" value="MetI-like"/>
    <property type="match status" value="1"/>
</dbReference>
<dbReference type="EMBL" id="BIMW01000177">
    <property type="protein sequence ID" value="GCE96280.1"/>
    <property type="molecule type" value="Genomic_DNA"/>
</dbReference>
<organism evidence="9 10">
    <name type="scientific">Limnospira platensis NIES-46</name>
    <dbReference type="NCBI Taxonomy" id="1236695"/>
    <lineage>
        <taxon>Bacteria</taxon>
        <taxon>Bacillati</taxon>
        <taxon>Cyanobacteriota</taxon>
        <taxon>Cyanophyceae</taxon>
        <taxon>Oscillatoriophycideae</taxon>
        <taxon>Oscillatoriales</taxon>
        <taxon>Sirenicapillariaceae</taxon>
        <taxon>Limnospira</taxon>
    </lineage>
</organism>
<gene>
    <name evidence="9" type="ORF">NIES46_43490</name>
</gene>
<dbReference type="InterPro" id="IPR010065">
    <property type="entry name" value="AA_ABC_transptr_permease_3TM"/>
</dbReference>
<feature type="transmembrane region" description="Helical" evidence="7">
    <location>
        <begin position="234"/>
        <end position="258"/>
    </location>
</feature>
<comment type="subcellular location">
    <subcellularLocation>
        <location evidence="1 7">Cell membrane</location>
        <topology evidence="1 7">Multi-pass membrane protein</topology>
    </subcellularLocation>
</comment>
<keyword evidence="2 7" id="KW-0813">Transport</keyword>
<sequence length="405" mass="45310">MTANPQPTLTRQAPSQSRDFPQWLRDNLFNTWYNGLFTMAIASFLLWMLIGFVSWARVTAKWEVIPANLHLFMVGRFPSDQYWRLWLLLGIVSILSGLTWGFLARRQTILFSQNIVISLSVVAMLMALVPTPIPYRIMAIALLFILVVSSWGGRKIASRKPQLGKWLPFSWFMLLIISLWLIGGGLGLRGVSTDLWGGLMLTLLMSVISILLCFPLGVLLALGRQSDLPVIRGLSIAYIEVIRGLPLITILFMGQILLPLFLPEGMRPDRILRAIVGLTMFSSAYLAENVRGGLQAIPRGQYEAAKALGINAPLTMALIILPQALKISIPSIVGQFISLFQDTTLLAIVGLVELLGISRSILANPRFLGRYAEVYLFVGILYWLFCYLMSLASRKLEKQLNTENR</sequence>
<dbReference type="InterPro" id="IPR000515">
    <property type="entry name" value="MetI-like"/>
</dbReference>
<dbReference type="PROSITE" id="PS50928">
    <property type="entry name" value="ABC_TM1"/>
    <property type="match status" value="1"/>
</dbReference>
<keyword evidence="5 7" id="KW-1133">Transmembrane helix</keyword>
<evidence type="ECO:0000256" key="7">
    <source>
        <dbReference type="RuleBase" id="RU363032"/>
    </source>
</evidence>
<keyword evidence="3" id="KW-1003">Cell membrane</keyword>
<keyword evidence="10" id="KW-1185">Reference proteome</keyword>
<feature type="transmembrane region" description="Helical" evidence="7">
    <location>
        <begin position="195"/>
        <end position="222"/>
    </location>
</feature>
<dbReference type="Pfam" id="PF00528">
    <property type="entry name" value="BPD_transp_1"/>
    <property type="match status" value="1"/>
</dbReference>
<accession>A0A5M3TDZ2</accession>
<dbReference type="PANTHER" id="PTHR30614:SF41">
    <property type="entry name" value="INNER MEMBRANE AMINO-ACID ABC TRANSPORTER PERMEASE PROTEIN YHDY"/>
    <property type="match status" value="1"/>
</dbReference>
<feature type="transmembrane region" description="Helical" evidence="7">
    <location>
        <begin position="374"/>
        <end position="392"/>
    </location>
</feature>